<dbReference type="Pfam" id="PF00710">
    <property type="entry name" value="Asparaginase"/>
    <property type="match status" value="1"/>
</dbReference>
<dbReference type="GO" id="GO:0006528">
    <property type="term" value="P:asparagine metabolic process"/>
    <property type="evidence" value="ECO:0007669"/>
    <property type="project" value="InterPro"/>
</dbReference>
<dbReference type="FunFam" id="3.40.50.1170:FF:000001">
    <property type="entry name" value="L-asparaginase 2"/>
    <property type="match status" value="1"/>
</dbReference>
<dbReference type="Pfam" id="PF17763">
    <property type="entry name" value="Asparaginase_C"/>
    <property type="match status" value="1"/>
</dbReference>
<dbReference type="Gene3D" id="3.40.50.1170">
    <property type="entry name" value="L-asparaginase, N-terminal domain"/>
    <property type="match status" value="1"/>
</dbReference>
<evidence type="ECO:0000256" key="5">
    <source>
        <dbReference type="PROSITE-ProRule" id="PRU10099"/>
    </source>
</evidence>
<dbReference type="PROSITE" id="PS00144">
    <property type="entry name" value="ASN_GLN_ASE_1"/>
    <property type="match status" value="1"/>
</dbReference>
<feature type="domain" description="L-asparaginase N-terminal" evidence="7">
    <location>
        <begin position="11"/>
        <end position="200"/>
    </location>
</feature>
<dbReference type="InterPro" id="IPR027473">
    <property type="entry name" value="L-asparaginase_C"/>
</dbReference>
<evidence type="ECO:0000256" key="6">
    <source>
        <dbReference type="PROSITE-ProRule" id="PRU10100"/>
    </source>
</evidence>
<dbReference type="SUPFAM" id="SSF53774">
    <property type="entry name" value="Glutaminase/Asparaginase"/>
    <property type="match status" value="1"/>
</dbReference>
<comment type="caution">
    <text evidence="9">The sequence shown here is derived from an EMBL/GenBank/DDBJ whole genome shotgun (WGS) entry which is preliminary data.</text>
</comment>
<feature type="active site" evidence="5">
    <location>
        <position position="20"/>
    </location>
</feature>
<evidence type="ECO:0000256" key="2">
    <source>
        <dbReference type="ARBA" id="ARBA00022801"/>
    </source>
</evidence>
<feature type="active site" description="O-isoaspartyl threonine intermediate" evidence="3">
    <location>
        <position position="20"/>
    </location>
</feature>
<dbReference type="InterPro" id="IPR004550">
    <property type="entry name" value="AsnASE_II"/>
</dbReference>
<dbReference type="Gene3D" id="3.40.50.40">
    <property type="match status" value="1"/>
</dbReference>
<feature type="binding site" evidence="4">
    <location>
        <begin position="99"/>
        <end position="100"/>
    </location>
    <ligand>
        <name>substrate</name>
    </ligand>
</feature>
<dbReference type="AlphaFoldDB" id="A0A2N3KTM5"/>
<dbReference type="PRINTS" id="PR00139">
    <property type="entry name" value="ASNGLNASE"/>
</dbReference>
<comment type="similarity">
    <text evidence="1">Belongs to the asparaginase 1 family.</text>
</comment>
<dbReference type="SMART" id="SM00870">
    <property type="entry name" value="Asparaginase"/>
    <property type="match status" value="1"/>
</dbReference>
<dbReference type="OrthoDB" id="9788068at2"/>
<reference evidence="9 10" key="1">
    <citation type="submission" date="2017-09" db="EMBL/GenBank/DDBJ databases">
        <title>Biodiversity and function of Thalassospira species in the particle-attached aromatic-hydrocarbon-degrading consortia from the surface seawater of the South China Sea.</title>
        <authorList>
            <person name="Dong C."/>
            <person name="Liu R."/>
            <person name="Shao Z."/>
        </authorList>
    </citation>
    <scope>NUCLEOTIDE SEQUENCE [LARGE SCALE GENOMIC DNA]</scope>
    <source>
        <strain evidence="9 10">CSC1P2</strain>
    </source>
</reference>
<dbReference type="PROSITE" id="PS00917">
    <property type="entry name" value="ASN_GLN_ASE_2"/>
    <property type="match status" value="1"/>
</dbReference>
<dbReference type="EMBL" id="NWTK01000007">
    <property type="protein sequence ID" value="PKR53924.1"/>
    <property type="molecule type" value="Genomic_DNA"/>
</dbReference>
<dbReference type="PANTHER" id="PTHR11707:SF28">
    <property type="entry name" value="60 KDA LYSOPHOSPHOLIPASE"/>
    <property type="match status" value="1"/>
</dbReference>
<proteinExistence type="inferred from homology"/>
<accession>A0A2N3KTM5</accession>
<evidence type="ECO:0000256" key="3">
    <source>
        <dbReference type="PIRSR" id="PIRSR001220-1"/>
    </source>
</evidence>
<dbReference type="InterPro" id="IPR040919">
    <property type="entry name" value="Asparaginase_C"/>
</dbReference>
<dbReference type="PIRSF" id="PIRSF500176">
    <property type="entry name" value="L_ASNase"/>
    <property type="match status" value="1"/>
</dbReference>
<dbReference type="PANTHER" id="PTHR11707">
    <property type="entry name" value="L-ASPARAGINASE"/>
    <property type="match status" value="1"/>
</dbReference>
<name>A0A2N3KTM5_9PROT</name>
<dbReference type="InterPro" id="IPR036152">
    <property type="entry name" value="Asp/glu_Ase-like_sf"/>
</dbReference>
<keyword evidence="2" id="KW-0378">Hydrolase</keyword>
<dbReference type="PIRSF" id="PIRSF001220">
    <property type="entry name" value="L-ASNase_gatD"/>
    <property type="match status" value="1"/>
</dbReference>
<evidence type="ECO:0000259" key="8">
    <source>
        <dbReference type="Pfam" id="PF17763"/>
    </source>
</evidence>
<evidence type="ECO:0000313" key="10">
    <source>
        <dbReference type="Proteomes" id="UP000233597"/>
    </source>
</evidence>
<gene>
    <name evidence="9" type="ORF">COO20_13040</name>
</gene>
<dbReference type="InterPro" id="IPR020827">
    <property type="entry name" value="Asparaginase/glutaminase_AS1"/>
</dbReference>
<dbReference type="InterPro" id="IPR037152">
    <property type="entry name" value="L-asparaginase_N_sf"/>
</dbReference>
<dbReference type="Proteomes" id="UP000233597">
    <property type="component" value="Unassembled WGS sequence"/>
</dbReference>
<organism evidence="9 10">
    <name type="scientific">Thalassospira marina</name>
    <dbReference type="NCBI Taxonomy" id="2048283"/>
    <lineage>
        <taxon>Bacteria</taxon>
        <taxon>Pseudomonadati</taxon>
        <taxon>Pseudomonadota</taxon>
        <taxon>Alphaproteobacteria</taxon>
        <taxon>Rhodospirillales</taxon>
        <taxon>Thalassospiraceae</taxon>
        <taxon>Thalassospira</taxon>
    </lineage>
</organism>
<dbReference type="InterPro" id="IPR006034">
    <property type="entry name" value="Asparaginase/glutaminase-like"/>
</dbReference>
<dbReference type="InterPro" id="IPR027475">
    <property type="entry name" value="Asparaginase/glutaminase_AS2"/>
</dbReference>
<evidence type="ECO:0000259" key="7">
    <source>
        <dbReference type="Pfam" id="PF00710"/>
    </source>
</evidence>
<dbReference type="PROSITE" id="PS51732">
    <property type="entry name" value="ASN_GLN_ASE_3"/>
    <property type="match status" value="1"/>
</dbReference>
<evidence type="ECO:0000313" key="9">
    <source>
        <dbReference type="EMBL" id="PKR53924.1"/>
    </source>
</evidence>
<dbReference type="SFLD" id="SFLDS00057">
    <property type="entry name" value="Glutaminase/Asparaginase"/>
    <property type="match status" value="1"/>
</dbReference>
<evidence type="ECO:0000256" key="4">
    <source>
        <dbReference type="PIRSR" id="PIRSR001220-2"/>
    </source>
</evidence>
<sequence length="326" mass="34620">MNNPISDQSRRIVVLGTGGTIAGSSAKAGANVGYTAGTVPVTALLEGFSAPDGFELHVEQVAQIDSKDMDFTTWRSLHERCQYWLAQDDVAALIITHGTDTIEETSFFLHSTLNATKPVVMTCAMRPATSTNPDGPQNLRDAITVASSPDATGVVIVCASEIHGAKEISKTHPYRLNAFNSGDAGPIGYVEEGRVRLVRQWPQEAHVSTAISLPAADNWPRVDIVLSHAGTRGEIVNALIREHQENHTDAAAGIILGATGNGSLHQSLEQAGLAARDAGIEVLVATRCIAGHIIPSLSEKLPISVDLSPVKARIALLLKLISKDHK</sequence>
<dbReference type="GO" id="GO:0004067">
    <property type="term" value="F:asparaginase activity"/>
    <property type="evidence" value="ECO:0007669"/>
    <property type="project" value="UniProtKB-UniRule"/>
</dbReference>
<feature type="active site" evidence="6">
    <location>
        <position position="99"/>
    </location>
</feature>
<evidence type="ECO:0000256" key="1">
    <source>
        <dbReference type="ARBA" id="ARBA00010518"/>
    </source>
</evidence>
<dbReference type="InterPro" id="IPR027474">
    <property type="entry name" value="L-asparaginase_N"/>
</dbReference>
<feature type="domain" description="Asparaginase/glutaminase C-terminal" evidence="8">
    <location>
        <begin position="221"/>
        <end position="321"/>
    </location>
</feature>
<dbReference type="CDD" id="cd08964">
    <property type="entry name" value="L-asparaginase_II"/>
    <property type="match status" value="1"/>
</dbReference>
<feature type="binding site" evidence="4">
    <location>
        <position position="66"/>
    </location>
    <ligand>
        <name>substrate</name>
    </ligand>
</feature>
<protein>
    <submittedName>
        <fullName evidence="9">L-asparaginase</fullName>
    </submittedName>
</protein>
<dbReference type="RefSeq" id="WP_101267156.1">
    <property type="nucleotide sequence ID" value="NZ_NWTK01000007.1"/>
</dbReference>